<evidence type="ECO:0000313" key="1">
    <source>
        <dbReference type="EMBL" id="CAG8696090.1"/>
    </source>
</evidence>
<comment type="caution">
    <text evidence="1">The sequence shown here is derived from an EMBL/GenBank/DDBJ whole genome shotgun (WGS) entry which is preliminary data.</text>
</comment>
<gene>
    <name evidence="1" type="ORF">GMARGA_LOCUS11822</name>
</gene>
<keyword evidence="2" id="KW-1185">Reference proteome</keyword>
<dbReference type="Proteomes" id="UP000789901">
    <property type="component" value="Unassembled WGS sequence"/>
</dbReference>
<evidence type="ECO:0000313" key="2">
    <source>
        <dbReference type="Proteomes" id="UP000789901"/>
    </source>
</evidence>
<protein>
    <submittedName>
        <fullName evidence="1">22803_t:CDS:1</fullName>
    </submittedName>
</protein>
<reference evidence="1 2" key="1">
    <citation type="submission" date="2021-06" db="EMBL/GenBank/DDBJ databases">
        <authorList>
            <person name="Kallberg Y."/>
            <person name="Tangrot J."/>
            <person name="Rosling A."/>
        </authorList>
    </citation>
    <scope>NUCLEOTIDE SEQUENCE [LARGE SCALE GENOMIC DNA]</scope>
    <source>
        <strain evidence="1 2">120-4 pot B 10/14</strain>
    </source>
</reference>
<sequence length="55" mass="6013">MLNYNNVKKDTIIEVGTILDIGDTGDTGDTNNIADIDETGENSDVKDELITRLTQ</sequence>
<organism evidence="1 2">
    <name type="scientific">Gigaspora margarita</name>
    <dbReference type="NCBI Taxonomy" id="4874"/>
    <lineage>
        <taxon>Eukaryota</taxon>
        <taxon>Fungi</taxon>
        <taxon>Fungi incertae sedis</taxon>
        <taxon>Mucoromycota</taxon>
        <taxon>Glomeromycotina</taxon>
        <taxon>Glomeromycetes</taxon>
        <taxon>Diversisporales</taxon>
        <taxon>Gigasporaceae</taxon>
        <taxon>Gigaspora</taxon>
    </lineage>
</organism>
<proteinExistence type="predicted"/>
<name>A0ABN7UZM4_GIGMA</name>
<accession>A0ABN7UZM4</accession>
<dbReference type="EMBL" id="CAJVQB010007040">
    <property type="protein sequence ID" value="CAG8696090.1"/>
    <property type="molecule type" value="Genomic_DNA"/>
</dbReference>